<accession>A0AAV8Y459</accession>
<evidence type="ECO:0000313" key="1">
    <source>
        <dbReference type="EMBL" id="KAJ8945651.1"/>
    </source>
</evidence>
<dbReference type="EMBL" id="JAPWTK010000211">
    <property type="protein sequence ID" value="KAJ8945651.1"/>
    <property type="molecule type" value="Genomic_DNA"/>
</dbReference>
<comment type="caution">
    <text evidence="1">The sequence shown here is derived from an EMBL/GenBank/DDBJ whole genome shotgun (WGS) entry which is preliminary data.</text>
</comment>
<organism evidence="1 2">
    <name type="scientific">Aromia moschata</name>
    <dbReference type="NCBI Taxonomy" id="1265417"/>
    <lineage>
        <taxon>Eukaryota</taxon>
        <taxon>Metazoa</taxon>
        <taxon>Ecdysozoa</taxon>
        <taxon>Arthropoda</taxon>
        <taxon>Hexapoda</taxon>
        <taxon>Insecta</taxon>
        <taxon>Pterygota</taxon>
        <taxon>Neoptera</taxon>
        <taxon>Endopterygota</taxon>
        <taxon>Coleoptera</taxon>
        <taxon>Polyphaga</taxon>
        <taxon>Cucujiformia</taxon>
        <taxon>Chrysomeloidea</taxon>
        <taxon>Cerambycidae</taxon>
        <taxon>Cerambycinae</taxon>
        <taxon>Callichromatini</taxon>
        <taxon>Aromia</taxon>
    </lineage>
</organism>
<reference evidence="1" key="1">
    <citation type="journal article" date="2023" name="Insect Mol. Biol.">
        <title>Genome sequencing provides insights into the evolution of gene families encoding plant cell wall-degrading enzymes in longhorned beetles.</title>
        <authorList>
            <person name="Shin N.R."/>
            <person name="Okamura Y."/>
            <person name="Kirsch R."/>
            <person name="Pauchet Y."/>
        </authorList>
    </citation>
    <scope>NUCLEOTIDE SEQUENCE</scope>
    <source>
        <strain evidence="1">AMC_N1</strain>
    </source>
</reference>
<evidence type="ECO:0000313" key="2">
    <source>
        <dbReference type="Proteomes" id="UP001162162"/>
    </source>
</evidence>
<name>A0AAV8Y459_9CUCU</name>
<keyword evidence="2" id="KW-1185">Reference proteome</keyword>
<sequence>MPVNDEVEQRDINILVTVNDNPTLSAKAMAEIVDCMCEIGHDMAYCLRPDSKWELYDDFKGYEALVLRKRDCGASVHSYDPMIKSCHGHKTQKWTDFEI</sequence>
<dbReference type="Proteomes" id="UP001162162">
    <property type="component" value="Unassembled WGS sequence"/>
</dbReference>
<protein>
    <submittedName>
        <fullName evidence="1">Uncharacterized protein</fullName>
    </submittedName>
</protein>
<dbReference type="AlphaFoldDB" id="A0AAV8Y459"/>
<gene>
    <name evidence="1" type="ORF">NQ318_012369</name>
</gene>
<proteinExistence type="predicted"/>